<evidence type="ECO:0008006" key="11">
    <source>
        <dbReference type="Google" id="ProtNLM"/>
    </source>
</evidence>
<dbReference type="InterPro" id="IPR056789">
    <property type="entry name" value="LRR_R13L1-DRL21"/>
</dbReference>
<dbReference type="SUPFAM" id="SSF52058">
    <property type="entry name" value="L domain-like"/>
    <property type="match status" value="2"/>
</dbReference>
<organism evidence="10">
    <name type="scientific">Fagus sylvatica</name>
    <name type="common">Beechnut</name>
    <dbReference type="NCBI Taxonomy" id="28930"/>
    <lineage>
        <taxon>Eukaryota</taxon>
        <taxon>Viridiplantae</taxon>
        <taxon>Streptophyta</taxon>
        <taxon>Embryophyta</taxon>
        <taxon>Tracheophyta</taxon>
        <taxon>Spermatophyta</taxon>
        <taxon>Magnoliopsida</taxon>
        <taxon>eudicotyledons</taxon>
        <taxon>Gunneridae</taxon>
        <taxon>Pentapetalae</taxon>
        <taxon>rosids</taxon>
        <taxon>fabids</taxon>
        <taxon>Fagales</taxon>
        <taxon>Fagaceae</taxon>
        <taxon>Fagus</taxon>
    </lineage>
</organism>
<evidence type="ECO:0000259" key="7">
    <source>
        <dbReference type="Pfam" id="PF18052"/>
    </source>
</evidence>
<dbReference type="FunFam" id="3.40.50.300:FF:001091">
    <property type="entry name" value="Probable disease resistance protein At1g61300"/>
    <property type="match status" value="1"/>
</dbReference>
<proteinExistence type="predicted"/>
<dbReference type="Pfam" id="PF00931">
    <property type="entry name" value="NB-ARC"/>
    <property type="match status" value="1"/>
</dbReference>
<keyword evidence="1" id="KW-0433">Leucine-rich repeat</keyword>
<dbReference type="InterPro" id="IPR058922">
    <property type="entry name" value="WHD_DRP"/>
</dbReference>
<feature type="domain" description="Disease resistance protein winged helix" evidence="8">
    <location>
        <begin position="409"/>
        <end position="462"/>
    </location>
</feature>
<dbReference type="EMBL" id="OIVN01002602">
    <property type="protein sequence ID" value="SPD04972.1"/>
    <property type="molecule type" value="Genomic_DNA"/>
</dbReference>
<feature type="domain" description="Disease resistance N-terminal" evidence="7">
    <location>
        <begin position="6"/>
        <end position="95"/>
    </location>
</feature>
<feature type="domain" description="NB-ARC" evidence="6">
    <location>
        <begin position="186"/>
        <end position="353"/>
    </location>
</feature>
<dbReference type="Pfam" id="PF25019">
    <property type="entry name" value="LRR_R13L1-DRL21"/>
    <property type="match status" value="1"/>
</dbReference>
<dbReference type="InterPro" id="IPR042197">
    <property type="entry name" value="Apaf_helical"/>
</dbReference>
<dbReference type="PRINTS" id="PR00364">
    <property type="entry name" value="DISEASERSIST"/>
</dbReference>
<gene>
    <name evidence="10" type="ORF">FSB_LOCUS32854</name>
</gene>
<dbReference type="GO" id="GO:0005524">
    <property type="term" value="F:ATP binding"/>
    <property type="evidence" value="ECO:0007669"/>
    <property type="project" value="UniProtKB-KW"/>
</dbReference>
<dbReference type="Gene3D" id="3.80.10.10">
    <property type="entry name" value="Ribonuclease Inhibitor"/>
    <property type="match status" value="2"/>
</dbReference>
<dbReference type="InterPro" id="IPR032675">
    <property type="entry name" value="LRR_dom_sf"/>
</dbReference>
<dbReference type="InterPro" id="IPR002182">
    <property type="entry name" value="NB-ARC"/>
</dbReference>
<dbReference type="Gene3D" id="1.20.5.4130">
    <property type="match status" value="1"/>
</dbReference>
<dbReference type="PANTHER" id="PTHR36766:SF45">
    <property type="entry name" value="NB-ARC DOMAIN-CONTAINING PROTEIN"/>
    <property type="match status" value="1"/>
</dbReference>
<dbReference type="PANTHER" id="PTHR36766">
    <property type="entry name" value="PLANT BROAD-SPECTRUM MILDEW RESISTANCE PROTEIN RPW8"/>
    <property type="match status" value="1"/>
</dbReference>
<dbReference type="InterPro" id="IPR041118">
    <property type="entry name" value="Rx_N"/>
</dbReference>
<dbReference type="Pfam" id="PF18052">
    <property type="entry name" value="Rx_N"/>
    <property type="match status" value="1"/>
</dbReference>
<dbReference type="InterPro" id="IPR038005">
    <property type="entry name" value="RX-like_CC"/>
</dbReference>
<evidence type="ECO:0000256" key="1">
    <source>
        <dbReference type="ARBA" id="ARBA00022614"/>
    </source>
</evidence>
<dbReference type="Gene3D" id="3.40.50.300">
    <property type="entry name" value="P-loop containing nucleotide triphosphate hydrolases"/>
    <property type="match status" value="1"/>
</dbReference>
<reference evidence="10" key="1">
    <citation type="submission" date="2018-02" db="EMBL/GenBank/DDBJ databases">
        <authorList>
            <person name="Cohen D.B."/>
            <person name="Kent A.D."/>
        </authorList>
    </citation>
    <scope>NUCLEOTIDE SEQUENCE</scope>
</reference>
<keyword evidence="3" id="KW-0547">Nucleotide-binding</keyword>
<dbReference type="GO" id="GO:0043531">
    <property type="term" value="F:ADP binding"/>
    <property type="evidence" value="ECO:0007669"/>
    <property type="project" value="InterPro"/>
</dbReference>
<feature type="domain" description="R13L1/DRL21-like LRR repeat region" evidence="9">
    <location>
        <begin position="509"/>
        <end position="629"/>
    </location>
</feature>
<dbReference type="GO" id="GO:0051707">
    <property type="term" value="P:response to other organism"/>
    <property type="evidence" value="ECO:0007669"/>
    <property type="project" value="UniProtKB-ARBA"/>
</dbReference>
<keyword evidence="5" id="KW-0067">ATP-binding</keyword>
<evidence type="ECO:0000259" key="6">
    <source>
        <dbReference type="Pfam" id="PF00931"/>
    </source>
</evidence>
<evidence type="ECO:0000256" key="3">
    <source>
        <dbReference type="ARBA" id="ARBA00022741"/>
    </source>
</evidence>
<evidence type="ECO:0000313" key="10">
    <source>
        <dbReference type="EMBL" id="SPD04972.1"/>
    </source>
</evidence>
<dbReference type="InterPro" id="IPR027417">
    <property type="entry name" value="P-loop_NTPase"/>
</dbReference>
<accession>A0A2N9GYY9</accession>
<evidence type="ECO:0000259" key="8">
    <source>
        <dbReference type="Pfam" id="PF23559"/>
    </source>
</evidence>
<dbReference type="Pfam" id="PF23559">
    <property type="entry name" value="WHD_DRP"/>
    <property type="match status" value="1"/>
</dbReference>
<dbReference type="SUPFAM" id="SSF52540">
    <property type="entry name" value="P-loop containing nucleoside triphosphate hydrolases"/>
    <property type="match status" value="1"/>
</dbReference>
<evidence type="ECO:0000259" key="9">
    <source>
        <dbReference type="Pfam" id="PF25019"/>
    </source>
</evidence>
<name>A0A2N9GYY9_FAGSY</name>
<dbReference type="GO" id="GO:0006952">
    <property type="term" value="P:defense response"/>
    <property type="evidence" value="ECO:0007669"/>
    <property type="project" value="UniProtKB-KW"/>
</dbReference>
<dbReference type="AlphaFoldDB" id="A0A2N9GYY9"/>
<evidence type="ECO:0000256" key="5">
    <source>
        <dbReference type="ARBA" id="ARBA00022840"/>
    </source>
</evidence>
<protein>
    <recommendedName>
        <fullName evidence="11">AAA+ ATPase domain-containing protein</fullName>
    </recommendedName>
</protein>
<dbReference type="Gene3D" id="1.10.8.430">
    <property type="entry name" value="Helical domain of apoptotic protease-activating factors"/>
    <property type="match status" value="1"/>
</dbReference>
<keyword evidence="4" id="KW-0611">Plant defense</keyword>
<sequence>MAESLVSALLEQFASIAAREVEEEIRLVVGVGKEVQKLEDNLGTIQEVLEDAEKKQLTDKAVKHWLKKLKDTSYEMDDVLDEWNAAMIKSEIEKEEEKAAKNKVCSFIPSSSCCFRKVKKLGLRYLIARKIKELSGKIDELFNERVKYGLKLNRVKIDELFNERRTTSLVDASDILGRNTYRDDLVSKLLGDGSEGERSPYVISLVGMGGIGKTTLAQLAYNDDKVKDHFMIRMWVCVSQPFDRCRVAKAIIQEVERDSPNITEFETLMQKVHDLVEGKKFFLVLDDVWTEEAKDWDPFKFALNCGAQGSRILVTTRNEGVARMVYSVYKINLEVLSKEDCWSIISKMAFVEKDNKQLEDIGRELANKCKGLPLAAKTLGSLVRDKRSRQEWKNILDSDLWELQDVHKEGYLHSKPNFEMEIIGEEYFEKLVMHSFFQDFEKDDDDDKIIRCKMHDIVHDFAHSMTTNECFTIDSAKELGIDGIGKLSSLRTLEEFRIGGTNDSEGCKLGELKNLNHLKGYLSIKGLGNVIDVQEAKNAELKKKIQLRDLELIFDGENRRVENDELVVNALEPHPELEMLDIEWYKGTMYPNWITYLTKLKRLQLWYCDKLERLPPLGKLPFLESLTIEVSNSLKKVGVEFVGIESNNKKDKGSTSSLVLFPKLKSLWIDTLEEWEEWYGIGGRREEGGGVTIMPCLETLKIWDCPKLKALPNFLETTPLQDLTIDCRISNWMTLTTSPGLKRIHLQQCIDVEHLSFLGKLPFLESLTIRDANSLKKMNLWAIEPNNNKKEEGSTSSSLILFPNLKSLKFGFLEEWEECDGIEGIREEGGGVTIMPRLQELEIWHCPKLKSLPDFLPTTQLKRLEIRYGCPILSQRYKRETGEDWPKISQIPDIQIYD</sequence>
<evidence type="ECO:0000256" key="2">
    <source>
        <dbReference type="ARBA" id="ARBA00022737"/>
    </source>
</evidence>
<evidence type="ECO:0000256" key="4">
    <source>
        <dbReference type="ARBA" id="ARBA00022821"/>
    </source>
</evidence>
<dbReference type="CDD" id="cd14798">
    <property type="entry name" value="RX-CC_like"/>
    <property type="match status" value="1"/>
</dbReference>
<keyword evidence="2" id="KW-0677">Repeat</keyword>